<name>A0A369BET0_9FIRM</name>
<comment type="cofactor">
    <cofactor evidence="1">
        <name>pyridoxal 5'-phosphate</name>
        <dbReference type="ChEBI" id="CHEBI:597326"/>
    </cofactor>
</comment>
<sequence>MLTVHKTQQRLLTIEDAERLTPKETLYLFKKHINPNLGKLLNMLGFAQSPPVRARGTRLYLKDGTEILDMSGHLGVMNIGHNHPRVLKARREWAEQEQLEFWKFHPSPYQAVLCNNLAQIFPEDLEVVFFCNSGAEANEGALKMAEKYGGIGRDIIVYTDISFHGKTHATLSVSGSEKHQNKHFKLLPGCVEIPYGDAEALERVIAQNKGRMTKSKVCAFIVEAIRTEGVVIPPEGYFRRVREICDRYDVVLIMDEVYSGFGRTGKMFAFEHHGISPDICTFSKAFGGGKGTFAAYIARQDIFQRAYGRINEAALHSSTYNGYGEEVVSAIEAINILIEERLVEGAAEKGEYFLQRLKEVQQKHSIVQYVNGVGLLLCVRFENVAYKLAKLIPGVPEEMFAKLTTGGIITELYERHHILIQTPPHDTNQLLISPPLVISTEEIDRFIEALDDVLNMNLIEIAKKYIKRYFG</sequence>
<dbReference type="Proteomes" id="UP000253034">
    <property type="component" value="Unassembled WGS sequence"/>
</dbReference>
<proteinExistence type="inferred from homology"/>
<keyword evidence="3 6" id="KW-0808">Transferase</keyword>
<dbReference type="InterPro" id="IPR015424">
    <property type="entry name" value="PyrdxlP-dep_Trfase"/>
</dbReference>
<evidence type="ECO:0000256" key="5">
    <source>
        <dbReference type="RuleBase" id="RU003560"/>
    </source>
</evidence>
<dbReference type="GO" id="GO:0030170">
    <property type="term" value="F:pyridoxal phosphate binding"/>
    <property type="evidence" value="ECO:0007669"/>
    <property type="project" value="InterPro"/>
</dbReference>
<evidence type="ECO:0000313" key="7">
    <source>
        <dbReference type="Proteomes" id="UP000253034"/>
    </source>
</evidence>
<dbReference type="PANTHER" id="PTHR11986:SF79">
    <property type="entry name" value="ACETYLORNITHINE AMINOTRANSFERASE, MITOCHONDRIAL"/>
    <property type="match status" value="1"/>
</dbReference>
<dbReference type="InterPro" id="IPR050103">
    <property type="entry name" value="Class-III_PLP-dep_AT"/>
</dbReference>
<dbReference type="Gene3D" id="3.90.1150.10">
    <property type="entry name" value="Aspartate Aminotransferase, domain 1"/>
    <property type="match status" value="1"/>
</dbReference>
<dbReference type="Pfam" id="PF00202">
    <property type="entry name" value="Aminotran_3"/>
    <property type="match status" value="1"/>
</dbReference>
<comment type="similarity">
    <text evidence="5">Belongs to the class-III pyridoxal-phosphate-dependent aminotransferase family.</text>
</comment>
<dbReference type="FunFam" id="3.40.640.10:FF:000004">
    <property type="entry name" value="Acetylornithine aminotransferase"/>
    <property type="match status" value="1"/>
</dbReference>
<organism evidence="6 7">
    <name type="scientific">Anaerobacterium chartisolvens</name>
    <dbReference type="NCBI Taxonomy" id="1297424"/>
    <lineage>
        <taxon>Bacteria</taxon>
        <taxon>Bacillati</taxon>
        <taxon>Bacillota</taxon>
        <taxon>Clostridia</taxon>
        <taxon>Eubacteriales</taxon>
        <taxon>Oscillospiraceae</taxon>
        <taxon>Anaerobacterium</taxon>
    </lineage>
</organism>
<dbReference type="RefSeq" id="WP_114296172.1">
    <property type="nucleotide sequence ID" value="NZ_QPJT01000002.1"/>
</dbReference>
<dbReference type="PIRSF" id="PIRSF000521">
    <property type="entry name" value="Transaminase_4ab_Lys_Orn"/>
    <property type="match status" value="1"/>
</dbReference>
<comment type="caution">
    <text evidence="6">The sequence shown here is derived from an EMBL/GenBank/DDBJ whole genome shotgun (WGS) entry which is preliminary data.</text>
</comment>
<gene>
    <name evidence="6" type="ORF">DFR58_102122</name>
</gene>
<dbReference type="EMBL" id="QPJT01000002">
    <property type="protein sequence ID" value="RCX20053.1"/>
    <property type="molecule type" value="Genomic_DNA"/>
</dbReference>
<evidence type="ECO:0000256" key="4">
    <source>
        <dbReference type="ARBA" id="ARBA00022898"/>
    </source>
</evidence>
<keyword evidence="2 6" id="KW-0032">Aminotransferase</keyword>
<evidence type="ECO:0000256" key="2">
    <source>
        <dbReference type="ARBA" id="ARBA00022576"/>
    </source>
</evidence>
<reference evidence="6 7" key="1">
    <citation type="submission" date="2018-07" db="EMBL/GenBank/DDBJ databases">
        <title>Genomic Encyclopedia of Type Strains, Phase IV (KMG-IV): sequencing the most valuable type-strain genomes for metagenomic binning, comparative biology and taxonomic classification.</title>
        <authorList>
            <person name="Goeker M."/>
        </authorList>
    </citation>
    <scope>NUCLEOTIDE SEQUENCE [LARGE SCALE GENOMIC DNA]</scope>
    <source>
        <strain evidence="6 7">DSM 27016</strain>
    </source>
</reference>
<dbReference type="InterPro" id="IPR015422">
    <property type="entry name" value="PyrdxlP-dep_Trfase_small"/>
</dbReference>
<keyword evidence="4 5" id="KW-0663">Pyridoxal phosphate</keyword>
<dbReference type="InterPro" id="IPR015421">
    <property type="entry name" value="PyrdxlP-dep_Trfase_major"/>
</dbReference>
<accession>A0A369BET0</accession>
<evidence type="ECO:0000256" key="1">
    <source>
        <dbReference type="ARBA" id="ARBA00001933"/>
    </source>
</evidence>
<evidence type="ECO:0000313" key="6">
    <source>
        <dbReference type="EMBL" id="RCX20053.1"/>
    </source>
</evidence>
<dbReference type="AlphaFoldDB" id="A0A369BET0"/>
<dbReference type="GO" id="GO:0008483">
    <property type="term" value="F:transaminase activity"/>
    <property type="evidence" value="ECO:0007669"/>
    <property type="project" value="UniProtKB-KW"/>
</dbReference>
<dbReference type="InterPro" id="IPR005814">
    <property type="entry name" value="Aminotrans_3"/>
</dbReference>
<dbReference type="GO" id="GO:0042802">
    <property type="term" value="F:identical protein binding"/>
    <property type="evidence" value="ECO:0007669"/>
    <property type="project" value="TreeGrafter"/>
</dbReference>
<dbReference type="SUPFAM" id="SSF53383">
    <property type="entry name" value="PLP-dependent transferases"/>
    <property type="match status" value="1"/>
</dbReference>
<evidence type="ECO:0000256" key="3">
    <source>
        <dbReference type="ARBA" id="ARBA00022679"/>
    </source>
</evidence>
<dbReference type="PANTHER" id="PTHR11986">
    <property type="entry name" value="AMINOTRANSFERASE CLASS III"/>
    <property type="match status" value="1"/>
</dbReference>
<dbReference type="Gene3D" id="3.40.640.10">
    <property type="entry name" value="Type I PLP-dependent aspartate aminotransferase-like (Major domain)"/>
    <property type="match status" value="1"/>
</dbReference>
<keyword evidence="7" id="KW-1185">Reference proteome</keyword>
<dbReference type="OrthoDB" id="9801052at2"/>
<dbReference type="CDD" id="cd00610">
    <property type="entry name" value="OAT_like"/>
    <property type="match status" value="1"/>
</dbReference>
<protein>
    <submittedName>
        <fullName evidence="6">Putrescine aminotransferase</fullName>
    </submittedName>
</protein>